<proteinExistence type="predicted"/>
<name>A0A4Y2KJP9_ARAVE</name>
<gene>
    <name evidence="1" type="ORF">AVEN_209040_1</name>
</gene>
<sequence length="115" mass="13225">MYTRNRTGKKHGLNLDNILKFRKTLLREPLISSYAYQIKLKRNTPNTPGGRHRPLVSNEPVRQVLAAFRGLFNLFSRTNLLVLGADFLFPQHAGFLRKQNATLTVSLKKPFPNQH</sequence>
<evidence type="ECO:0000313" key="1">
    <source>
        <dbReference type="EMBL" id="GBN02262.1"/>
    </source>
</evidence>
<dbReference type="Proteomes" id="UP000499080">
    <property type="component" value="Unassembled WGS sequence"/>
</dbReference>
<dbReference type="EMBL" id="BGPR01004689">
    <property type="protein sequence ID" value="GBN02262.1"/>
    <property type="molecule type" value="Genomic_DNA"/>
</dbReference>
<organism evidence="1 2">
    <name type="scientific">Araneus ventricosus</name>
    <name type="common">Orbweaver spider</name>
    <name type="synonym">Epeira ventricosa</name>
    <dbReference type="NCBI Taxonomy" id="182803"/>
    <lineage>
        <taxon>Eukaryota</taxon>
        <taxon>Metazoa</taxon>
        <taxon>Ecdysozoa</taxon>
        <taxon>Arthropoda</taxon>
        <taxon>Chelicerata</taxon>
        <taxon>Arachnida</taxon>
        <taxon>Araneae</taxon>
        <taxon>Araneomorphae</taxon>
        <taxon>Entelegynae</taxon>
        <taxon>Araneoidea</taxon>
        <taxon>Araneidae</taxon>
        <taxon>Araneus</taxon>
    </lineage>
</organism>
<accession>A0A4Y2KJP9</accession>
<protein>
    <submittedName>
        <fullName evidence="1">Uncharacterized protein</fullName>
    </submittedName>
</protein>
<keyword evidence="2" id="KW-1185">Reference proteome</keyword>
<dbReference type="AlphaFoldDB" id="A0A4Y2KJP9"/>
<evidence type="ECO:0000313" key="2">
    <source>
        <dbReference type="Proteomes" id="UP000499080"/>
    </source>
</evidence>
<comment type="caution">
    <text evidence="1">The sequence shown here is derived from an EMBL/GenBank/DDBJ whole genome shotgun (WGS) entry which is preliminary data.</text>
</comment>
<reference evidence="1 2" key="1">
    <citation type="journal article" date="2019" name="Sci. Rep.">
        <title>Orb-weaving spider Araneus ventricosus genome elucidates the spidroin gene catalogue.</title>
        <authorList>
            <person name="Kono N."/>
            <person name="Nakamura H."/>
            <person name="Ohtoshi R."/>
            <person name="Moran D.A.P."/>
            <person name="Shinohara A."/>
            <person name="Yoshida Y."/>
            <person name="Fujiwara M."/>
            <person name="Mori M."/>
            <person name="Tomita M."/>
            <person name="Arakawa K."/>
        </authorList>
    </citation>
    <scope>NUCLEOTIDE SEQUENCE [LARGE SCALE GENOMIC DNA]</scope>
</reference>